<dbReference type="Gene3D" id="3.30.70.1230">
    <property type="entry name" value="Nucleotide cyclase"/>
    <property type="match status" value="1"/>
</dbReference>
<dbReference type="eggNOG" id="COG1716">
    <property type="taxonomic scope" value="Bacteria"/>
</dbReference>
<dbReference type="STRING" id="329726.AM1_3967"/>
<organism evidence="5 6">
    <name type="scientific">Acaryochloris marina (strain MBIC 11017)</name>
    <dbReference type="NCBI Taxonomy" id="329726"/>
    <lineage>
        <taxon>Bacteria</taxon>
        <taxon>Bacillati</taxon>
        <taxon>Cyanobacteriota</taxon>
        <taxon>Cyanophyceae</taxon>
        <taxon>Acaryochloridales</taxon>
        <taxon>Acaryochloridaceae</taxon>
        <taxon>Acaryochloris</taxon>
    </lineage>
</organism>
<dbReference type="InterPro" id="IPR029787">
    <property type="entry name" value="Nucleotide_cyclase"/>
</dbReference>
<dbReference type="Pfam" id="PF00211">
    <property type="entry name" value="Guanylate_cyc"/>
    <property type="match status" value="1"/>
</dbReference>
<gene>
    <name evidence="5" type="ordered locus">AM1_3967</name>
</gene>
<dbReference type="eggNOG" id="COG2114">
    <property type="taxonomic scope" value="Bacteria"/>
</dbReference>
<dbReference type="CDD" id="cd07302">
    <property type="entry name" value="CHD"/>
    <property type="match status" value="1"/>
</dbReference>
<reference evidence="5 6" key="1">
    <citation type="journal article" date="2008" name="Proc. Natl. Acad. Sci. U.S.A.">
        <title>Niche adaptation and genome expansion in the chlorophyll d-producing cyanobacterium Acaryochloris marina.</title>
        <authorList>
            <person name="Swingley W.D."/>
            <person name="Chen M."/>
            <person name="Cheung P.C."/>
            <person name="Conrad A.L."/>
            <person name="Dejesa L.C."/>
            <person name="Hao J."/>
            <person name="Honchak B.M."/>
            <person name="Karbach L.E."/>
            <person name="Kurdoglu A."/>
            <person name="Lahiri S."/>
            <person name="Mastrian S.D."/>
            <person name="Miyashita H."/>
            <person name="Page L."/>
            <person name="Ramakrishna P."/>
            <person name="Satoh S."/>
            <person name="Sattley W.M."/>
            <person name="Shimada Y."/>
            <person name="Taylor H.L."/>
            <person name="Tomo T."/>
            <person name="Tsuchiya T."/>
            <person name="Wang Z.T."/>
            <person name="Raymond J."/>
            <person name="Mimuro M."/>
            <person name="Blankenship R.E."/>
            <person name="Touchman J.W."/>
        </authorList>
    </citation>
    <scope>NUCLEOTIDE SEQUENCE [LARGE SCALE GENOMIC DNA]</scope>
    <source>
        <strain evidence="6">MBIC 11017</strain>
    </source>
</reference>
<feature type="region of interest" description="Disordered" evidence="2">
    <location>
        <begin position="47"/>
        <end position="71"/>
    </location>
</feature>
<evidence type="ECO:0000259" key="4">
    <source>
        <dbReference type="PROSITE" id="PS50125"/>
    </source>
</evidence>
<dbReference type="CDD" id="cd00060">
    <property type="entry name" value="FHA"/>
    <property type="match status" value="1"/>
</dbReference>
<dbReference type="RefSeq" id="WP_012164308.1">
    <property type="nucleotide sequence ID" value="NC_009925.1"/>
</dbReference>
<dbReference type="PANTHER" id="PTHR43081:SF1">
    <property type="entry name" value="ADENYLATE CYCLASE, TERMINAL-DIFFERENTIATION SPECIFIC"/>
    <property type="match status" value="1"/>
</dbReference>
<dbReference type="GO" id="GO:0009190">
    <property type="term" value="P:cyclic nucleotide biosynthetic process"/>
    <property type="evidence" value="ECO:0007669"/>
    <property type="project" value="InterPro"/>
</dbReference>
<dbReference type="SMART" id="SM00044">
    <property type="entry name" value="CYCc"/>
    <property type="match status" value="1"/>
</dbReference>
<feature type="domain" description="Guanylate cyclase" evidence="4">
    <location>
        <begin position="194"/>
        <end position="326"/>
    </location>
</feature>
<accession>B0C8D2</accession>
<dbReference type="AlphaFoldDB" id="B0C8D2"/>
<dbReference type="OrthoDB" id="337251at2"/>
<dbReference type="Gene3D" id="2.60.200.20">
    <property type="match status" value="1"/>
</dbReference>
<dbReference type="Proteomes" id="UP000000268">
    <property type="component" value="Chromosome"/>
</dbReference>
<dbReference type="InterPro" id="IPR001054">
    <property type="entry name" value="A/G_cyclase"/>
</dbReference>
<dbReference type="KEGG" id="amr:AM1_3967"/>
<protein>
    <submittedName>
        <fullName evidence="5">Adenylate/guanylate cyclase</fullName>
    </submittedName>
</protein>
<evidence type="ECO:0000256" key="2">
    <source>
        <dbReference type="SAM" id="MobiDB-lite"/>
    </source>
</evidence>
<dbReference type="InterPro" id="IPR000253">
    <property type="entry name" value="FHA_dom"/>
</dbReference>
<dbReference type="SUPFAM" id="SSF49879">
    <property type="entry name" value="SMAD/FHA domain"/>
    <property type="match status" value="1"/>
</dbReference>
<dbReference type="SUPFAM" id="SSF55073">
    <property type="entry name" value="Nucleotide cyclase"/>
    <property type="match status" value="1"/>
</dbReference>
<dbReference type="GO" id="GO:0035556">
    <property type="term" value="P:intracellular signal transduction"/>
    <property type="evidence" value="ECO:0007669"/>
    <property type="project" value="InterPro"/>
</dbReference>
<evidence type="ECO:0000256" key="1">
    <source>
        <dbReference type="ARBA" id="ARBA00005381"/>
    </source>
</evidence>
<dbReference type="InterPro" id="IPR008984">
    <property type="entry name" value="SMAD_FHA_dom_sf"/>
</dbReference>
<evidence type="ECO:0000313" key="6">
    <source>
        <dbReference type="Proteomes" id="UP000000268"/>
    </source>
</evidence>
<dbReference type="PROSITE" id="PS50006">
    <property type="entry name" value="FHA_DOMAIN"/>
    <property type="match status" value="1"/>
</dbReference>
<dbReference type="InterPro" id="IPR050697">
    <property type="entry name" value="Adenylyl/Guanylyl_Cyclase_3/4"/>
</dbReference>
<dbReference type="EMBL" id="CP000828">
    <property type="protein sequence ID" value="ABW28952.1"/>
    <property type="molecule type" value="Genomic_DNA"/>
</dbReference>
<dbReference type="HOGENOM" id="CLU_054207_0_0_3"/>
<dbReference type="SMART" id="SM00240">
    <property type="entry name" value="FHA"/>
    <property type="match status" value="1"/>
</dbReference>
<evidence type="ECO:0000313" key="5">
    <source>
        <dbReference type="EMBL" id="ABW28952.1"/>
    </source>
</evidence>
<evidence type="ECO:0000259" key="3">
    <source>
        <dbReference type="PROSITE" id="PS50006"/>
    </source>
</evidence>
<name>B0C8D2_ACAM1</name>
<feature type="domain" description="FHA" evidence="3">
    <location>
        <begin position="92"/>
        <end position="142"/>
    </location>
</feature>
<comment type="similarity">
    <text evidence="1">Belongs to the adenylyl cyclase class-3 family.</text>
</comment>
<dbReference type="GO" id="GO:0004016">
    <property type="term" value="F:adenylate cyclase activity"/>
    <property type="evidence" value="ECO:0007669"/>
    <property type="project" value="UniProtKB-ARBA"/>
</dbReference>
<dbReference type="Pfam" id="PF00498">
    <property type="entry name" value="FHA"/>
    <property type="match status" value="1"/>
</dbReference>
<dbReference type="PROSITE" id="PS50125">
    <property type="entry name" value="GUANYLATE_CYCLASE_2"/>
    <property type="match status" value="1"/>
</dbReference>
<dbReference type="PANTHER" id="PTHR43081">
    <property type="entry name" value="ADENYLATE CYCLASE, TERMINAL-DIFFERENTIATION SPECIFIC-RELATED"/>
    <property type="match status" value="1"/>
</dbReference>
<sequence length="388" mass="42994">MPVPQESPAVFNPQSLSGLTREQLIAIVLQQQQHLLQLQQELSTSSTQFDGSTEVLSRPLLPPSDDDTHHPYLNVHGESGSYKLSLVGNSYWTIGRGSDNAIVLPDQWMSRNHAMLQSMGARELYLIDLGSHNGSFVNGRRVSVPISLKHGDKLTFGQTNVEFYNPDAVRLSTATQGLSEAPVTALLHVRRLISVLVVDIRNFTGLTRNLDERLLSEVVGTWFRKAGDIIRANGSWVDKYIGDAVMAVWIHGTQDVGQQELQQPFQALHQLNEMTQKLHLAYPLPFPLKIGAGINTGYGMVGNTGSSDRPDYTALGDTVNAAFRLETSTKQIGLDIAVGATTYQYMQEWQGEDLPLRQFTVQLKGYVNPKPAYACSFPELKTFLETNQ</sequence>
<keyword evidence="6" id="KW-1185">Reference proteome</keyword>
<proteinExistence type="inferred from homology"/>